<keyword evidence="1" id="KW-0812">Transmembrane</keyword>
<feature type="transmembrane region" description="Helical" evidence="1">
    <location>
        <begin position="61"/>
        <end position="82"/>
    </location>
</feature>
<evidence type="ECO:0000313" key="2">
    <source>
        <dbReference type="EMBL" id="RZS54521.1"/>
    </source>
</evidence>
<feature type="transmembrane region" description="Helical" evidence="1">
    <location>
        <begin position="187"/>
        <end position="206"/>
    </location>
</feature>
<reference evidence="2 3" key="1">
    <citation type="submission" date="2019-02" db="EMBL/GenBank/DDBJ databases">
        <title>Genomic Encyclopedia of Type Strains, Phase IV (KMG-IV): sequencing the most valuable type-strain genomes for metagenomic binning, comparative biology and taxonomic classification.</title>
        <authorList>
            <person name="Goeker M."/>
        </authorList>
    </citation>
    <scope>NUCLEOTIDE SEQUENCE [LARGE SCALE GENOMIC DNA]</scope>
    <source>
        <strain evidence="2 3">DSM 10617</strain>
    </source>
</reference>
<keyword evidence="3" id="KW-1185">Reference proteome</keyword>
<gene>
    <name evidence="2" type="ORF">EV685_1998</name>
</gene>
<name>A0A4Q7LK75_9BURK</name>
<feature type="transmembrane region" description="Helical" evidence="1">
    <location>
        <begin position="34"/>
        <end position="55"/>
    </location>
</feature>
<protein>
    <submittedName>
        <fullName evidence="2">Uncharacterized protein</fullName>
    </submittedName>
</protein>
<feature type="transmembrane region" description="Helical" evidence="1">
    <location>
        <begin position="161"/>
        <end position="181"/>
    </location>
</feature>
<comment type="caution">
    <text evidence="2">The sequence shown here is derived from an EMBL/GenBank/DDBJ whole genome shotgun (WGS) entry which is preliminary data.</text>
</comment>
<dbReference type="Proteomes" id="UP000293433">
    <property type="component" value="Unassembled WGS sequence"/>
</dbReference>
<organism evidence="2 3">
    <name type="scientific">Sphaerotilus mobilis</name>
    <dbReference type="NCBI Taxonomy" id="47994"/>
    <lineage>
        <taxon>Bacteria</taxon>
        <taxon>Pseudomonadati</taxon>
        <taxon>Pseudomonadota</taxon>
        <taxon>Betaproteobacteria</taxon>
        <taxon>Burkholderiales</taxon>
        <taxon>Sphaerotilaceae</taxon>
        <taxon>Sphaerotilus</taxon>
    </lineage>
</organism>
<sequence length="263" mass="27439">MKPSAHRAPSRHASLAQLRRQLERLSSPRLQMSLIVAVTGLAGWLASALLLGVFGVDAMAWRYPLAVGFAYLVFLALLWAWLRLDVWDVADLVVQGPGGMGRSGAGCAPSGGGGDFGGGGVTASFAAPDAGLVEGWPGAVGDVVGEAASASLEADEGAIPLLALLVVAAMALGLVVTAAWLVQLAPVLFAELLLDGTLSYALYRRLDRQRRTDDRPHWLSTAVRRTAWPFVLTAVLMALTGAGLALSAPGAHSLGEVIARWRA</sequence>
<dbReference type="RefSeq" id="WP_242615526.1">
    <property type="nucleotide sequence ID" value="NZ_SGWV01000009.1"/>
</dbReference>
<keyword evidence="1" id="KW-0472">Membrane</keyword>
<dbReference type="AlphaFoldDB" id="A0A4Q7LK75"/>
<dbReference type="EMBL" id="SGWV01000009">
    <property type="protein sequence ID" value="RZS54521.1"/>
    <property type="molecule type" value="Genomic_DNA"/>
</dbReference>
<feature type="transmembrane region" description="Helical" evidence="1">
    <location>
        <begin position="227"/>
        <end position="246"/>
    </location>
</feature>
<accession>A0A4Q7LK75</accession>
<evidence type="ECO:0000256" key="1">
    <source>
        <dbReference type="SAM" id="Phobius"/>
    </source>
</evidence>
<keyword evidence="1" id="KW-1133">Transmembrane helix</keyword>
<proteinExistence type="predicted"/>
<evidence type="ECO:0000313" key="3">
    <source>
        <dbReference type="Proteomes" id="UP000293433"/>
    </source>
</evidence>